<proteinExistence type="predicted"/>
<accession>A0A086KNB4</accession>
<evidence type="ECO:0000256" key="1">
    <source>
        <dbReference type="SAM" id="Coils"/>
    </source>
</evidence>
<evidence type="ECO:0000256" key="2">
    <source>
        <dbReference type="SAM" id="MobiDB-lite"/>
    </source>
</evidence>
<evidence type="ECO:0000313" key="3">
    <source>
        <dbReference type="EMBL" id="KFG45882.1"/>
    </source>
</evidence>
<protein>
    <submittedName>
        <fullName evidence="3">Uncharacterized protein</fullName>
    </submittedName>
</protein>
<keyword evidence="1" id="KW-0175">Coiled coil</keyword>
<feature type="region of interest" description="Disordered" evidence="2">
    <location>
        <begin position="63"/>
        <end position="82"/>
    </location>
</feature>
<feature type="compositionally biased region" description="Polar residues" evidence="2">
    <location>
        <begin position="316"/>
        <end position="332"/>
    </location>
</feature>
<feature type="compositionally biased region" description="Basic and acidic residues" evidence="2">
    <location>
        <begin position="338"/>
        <end position="353"/>
    </location>
</feature>
<dbReference type="EMBL" id="AHZU02000326">
    <property type="protein sequence ID" value="KFG45882.1"/>
    <property type="molecule type" value="Genomic_DNA"/>
</dbReference>
<organism evidence="3 4">
    <name type="scientific">Toxoplasma gondii GAB2-2007-GAL-DOM2</name>
    <dbReference type="NCBI Taxonomy" id="1130820"/>
    <lineage>
        <taxon>Eukaryota</taxon>
        <taxon>Sar</taxon>
        <taxon>Alveolata</taxon>
        <taxon>Apicomplexa</taxon>
        <taxon>Conoidasida</taxon>
        <taxon>Coccidia</taxon>
        <taxon>Eucoccidiorida</taxon>
        <taxon>Eimeriorina</taxon>
        <taxon>Sarcocystidae</taxon>
        <taxon>Toxoplasma</taxon>
    </lineage>
</organism>
<name>A0A086KNB4_TOXGO</name>
<comment type="caution">
    <text evidence="3">The sequence shown here is derived from an EMBL/GenBank/DDBJ whole genome shotgun (WGS) entry which is preliminary data.</text>
</comment>
<feature type="region of interest" description="Disordered" evidence="2">
    <location>
        <begin position="315"/>
        <end position="353"/>
    </location>
</feature>
<reference evidence="3 4" key="1">
    <citation type="submission" date="2014-02" db="EMBL/GenBank/DDBJ databases">
        <authorList>
            <person name="Sibley D."/>
            <person name="Venepally P."/>
            <person name="Karamycheva S."/>
            <person name="Hadjithomas M."/>
            <person name="Khan A."/>
            <person name="Brunk B."/>
            <person name="Roos D."/>
            <person name="Caler E."/>
            <person name="Lorenzi H."/>
        </authorList>
    </citation>
    <scope>NUCLEOTIDE SEQUENCE [LARGE SCALE GENOMIC DNA]</scope>
    <source>
        <strain evidence="3 4">GAB2-2007-GAL-DOM2</strain>
    </source>
</reference>
<evidence type="ECO:0000313" key="4">
    <source>
        <dbReference type="Proteomes" id="UP000028837"/>
    </source>
</evidence>
<dbReference type="AlphaFoldDB" id="A0A086KNB4"/>
<gene>
    <name evidence="3" type="ORF">TGDOM2_212180</name>
</gene>
<dbReference type="VEuPathDB" id="ToxoDB:TGDOM2_212180"/>
<dbReference type="OrthoDB" id="331946at2759"/>
<sequence>MKTRAFIPYTGSAEEKVRMKVTRGTPLGVVIRPQRGRRGNRSVISWSLLLCLLSKNRNSPLIASSPASTRTLPPLSPDSPSEIQIRRQEDALFLRSSADSVAQEPSEYPPLLSPIPAFLPAFAGFLGAEKTDRDASVAMNERMRPIEALMAQDPAYILLQAKEEAKMRAKEKEKMERKAREKVEYEASVPPLFELDWSGGPIDLDSIIAADAEKGIFWAQKALARKLHEISATEAVEMTSRIQFACNNRLQEIFRTAKTTGGFQLPNTGGNPYWQIPAIQSFMAQQLTREHVNLSIDDSELKKYVFRNESLPWNVATKSESTGRQNETTPAETSPAWKHPDSSRRKAHDDDGF</sequence>
<feature type="coiled-coil region" evidence="1">
    <location>
        <begin position="158"/>
        <end position="188"/>
    </location>
</feature>
<dbReference type="Proteomes" id="UP000028837">
    <property type="component" value="Unassembled WGS sequence"/>
</dbReference>